<dbReference type="GO" id="GO:0009361">
    <property type="term" value="C:succinate-CoA ligase complex (ADP-forming)"/>
    <property type="evidence" value="ECO:0007669"/>
    <property type="project" value="TreeGrafter"/>
</dbReference>
<gene>
    <name evidence="6" type="ORF">N177_3071</name>
</gene>
<evidence type="ECO:0000259" key="5">
    <source>
        <dbReference type="SMART" id="SM00881"/>
    </source>
</evidence>
<evidence type="ECO:0000313" key="6">
    <source>
        <dbReference type="EMBL" id="ESR23003.1"/>
    </source>
</evidence>
<dbReference type="EC" id="6.2.1.5" evidence="6"/>
<dbReference type="PATRIC" id="fig|631454.5.peg.3031"/>
<reference evidence="6 7" key="1">
    <citation type="journal article" date="2014" name="Genome Announc.">
        <title>Draft Genome Sequence of Lutibaculum baratangense Strain AMV1T, Isolated from a Mud Volcano in Andamans, India.</title>
        <authorList>
            <person name="Singh A."/>
            <person name="Sreenivas A."/>
            <person name="Sathyanarayana Reddy G."/>
            <person name="Pinnaka A.K."/>
            <person name="Shivaji S."/>
        </authorList>
    </citation>
    <scope>NUCLEOTIDE SEQUENCE [LARGE SCALE GENOMIC DNA]</scope>
    <source>
        <strain evidence="6 7">AMV1</strain>
    </source>
</reference>
<evidence type="ECO:0000256" key="1">
    <source>
        <dbReference type="ARBA" id="ARBA00022532"/>
    </source>
</evidence>
<dbReference type="GO" id="GO:0000166">
    <property type="term" value="F:nucleotide binding"/>
    <property type="evidence" value="ECO:0007669"/>
    <property type="project" value="UniProtKB-KW"/>
</dbReference>
<dbReference type="InterPro" id="IPR005810">
    <property type="entry name" value="CoA_lig_alpha"/>
</dbReference>
<evidence type="ECO:0000256" key="2">
    <source>
        <dbReference type="ARBA" id="ARBA00022598"/>
    </source>
</evidence>
<dbReference type="Pfam" id="PF02629">
    <property type="entry name" value="CoA_binding"/>
    <property type="match status" value="1"/>
</dbReference>
<dbReference type="InterPro" id="IPR036291">
    <property type="entry name" value="NAD(P)-bd_dom_sf"/>
</dbReference>
<keyword evidence="3" id="KW-0547">Nucleotide-binding</keyword>
<feature type="active site" description="Tele-phosphohistidine intermediate" evidence="4">
    <location>
        <position position="247"/>
    </location>
</feature>
<dbReference type="STRING" id="631454.N177_3071"/>
<evidence type="ECO:0000313" key="7">
    <source>
        <dbReference type="Proteomes" id="UP000017819"/>
    </source>
</evidence>
<protein>
    <submittedName>
        <fullName evidence="6">Succinyl-CoA ligase [ADP-forming] alpha chain</fullName>
        <ecNumber evidence="6">6.2.1.5</ecNumber>
    </submittedName>
</protein>
<keyword evidence="7" id="KW-1185">Reference proteome</keyword>
<dbReference type="Gene3D" id="3.40.50.261">
    <property type="entry name" value="Succinyl-CoA synthetase domains"/>
    <property type="match status" value="1"/>
</dbReference>
<proteinExistence type="predicted"/>
<dbReference type="AlphaFoldDB" id="V4T8Y3"/>
<dbReference type="PANTHER" id="PTHR11117:SF2">
    <property type="entry name" value="SUCCINATE--COA LIGASE [ADP_GDP-FORMING] SUBUNIT ALPHA, MITOCHONDRIAL"/>
    <property type="match status" value="1"/>
</dbReference>
<sequence>MMAILLKPGARVVVQNALSAYGREMIPLMREAGTQLVAGVAPGHGGREAQGLPVFDTVAEACAATGADTSVIYTPPFGVADAIVEAAAAGIALAVAAAEHAPVHDVMPALAFARERGMWVVGPNSLGLLSPGVGMLCGLPPAFGLPGRVGLISRSGTLSIVMLRTLSAAGIGQSTAVSIGGDGVIGRRPVEYVELFDADPATDAVVVVGEIGGGKEAELAEATARFETPVVAMIVGRSAPQGRRFGHAGALAGSPAETADAKMALLREAGATVCTSPAEVVEALRGLPAPVGARRQGRCEATT</sequence>
<dbReference type="SUPFAM" id="SSF52210">
    <property type="entry name" value="Succinyl-CoA synthetase domains"/>
    <property type="match status" value="1"/>
</dbReference>
<organism evidence="6 7">
    <name type="scientific">Lutibaculum baratangense AMV1</name>
    <dbReference type="NCBI Taxonomy" id="631454"/>
    <lineage>
        <taxon>Bacteria</taxon>
        <taxon>Pseudomonadati</taxon>
        <taxon>Pseudomonadota</taxon>
        <taxon>Alphaproteobacteria</taxon>
        <taxon>Hyphomicrobiales</taxon>
        <taxon>Tepidamorphaceae</taxon>
        <taxon>Lutibaculum</taxon>
    </lineage>
</organism>
<dbReference type="Gene3D" id="3.40.50.720">
    <property type="entry name" value="NAD(P)-binding Rossmann-like Domain"/>
    <property type="match status" value="1"/>
</dbReference>
<feature type="domain" description="CoA-binding" evidence="5">
    <location>
        <begin position="5"/>
        <end position="101"/>
    </location>
</feature>
<dbReference type="Proteomes" id="UP000017819">
    <property type="component" value="Unassembled WGS sequence"/>
</dbReference>
<dbReference type="GO" id="GO:0004776">
    <property type="term" value="F:succinate-CoA ligase (GDP-forming) activity"/>
    <property type="evidence" value="ECO:0007669"/>
    <property type="project" value="TreeGrafter"/>
</dbReference>
<dbReference type="PROSITE" id="PS00399">
    <property type="entry name" value="SUCCINYL_COA_LIG_2"/>
    <property type="match status" value="1"/>
</dbReference>
<dbReference type="PIRSF" id="PIRSF001553">
    <property type="entry name" value="SucCS_alpha"/>
    <property type="match status" value="1"/>
</dbReference>
<dbReference type="GO" id="GO:0004775">
    <property type="term" value="F:succinate-CoA ligase (ADP-forming) activity"/>
    <property type="evidence" value="ECO:0007669"/>
    <property type="project" value="UniProtKB-EC"/>
</dbReference>
<dbReference type="SMART" id="SM00881">
    <property type="entry name" value="CoA_binding"/>
    <property type="match status" value="1"/>
</dbReference>
<dbReference type="InterPro" id="IPR003781">
    <property type="entry name" value="CoA-bd"/>
</dbReference>
<evidence type="ECO:0000256" key="3">
    <source>
        <dbReference type="ARBA" id="ARBA00022741"/>
    </source>
</evidence>
<dbReference type="EMBL" id="AWXZ01000039">
    <property type="protein sequence ID" value="ESR23003.1"/>
    <property type="molecule type" value="Genomic_DNA"/>
</dbReference>
<dbReference type="eggNOG" id="COG0074">
    <property type="taxonomic scope" value="Bacteria"/>
</dbReference>
<accession>V4T8Y3</accession>
<dbReference type="InterPro" id="IPR017440">
    <property type="entry name" value="Cit_synth/succinyl-CoA_lig_AS"/>
</dbReference>
<dbReference type="InterPro" id="IPR016102">
    <property type="entry name" value="Succinyl-CoA_synth-like"/>
</dbReference>
<dbReference type="PRINTS" id="PR01798">
    <property type="entry name" value="SCOASYNTHASE"/>
</dbReference>
<dbReference type="PANTHER" id="PTHR11117">
    <property type="entry name" value="SUCCINYL-COA LIGASE SUBUNIT ALPHA"/>
    <property type="match status" value="1"/>
</dbReference>
<dbReference type="Pfam" id="PF13607">
    <property type="entry name" value="Succ_CoA_lig"/>
    <property type="match status" value="1"/>
</dbReference>
<keyword evidence="2 6" id="KW-0436">Ligase</keyword>
<evidence type="ECO:0000256" key="4">
    <source>
        <dbReference type="PIRSR" id="PIRSR001553-1"/>
    </source>
</evidence>
<dbReference type="GO" id="GO:0006099">
    <property type="term" value="P:tricarboxylic acid cycle"/>
    <property type="evidence" value="ECO:0007669"/>
    <property type="project" value="UniProtKB-KW"/>
</dbReference>
<keyword evidence="1" id="KW-0816">Tricarboxylic acid cycle</keyword>
<comment type="caution">
    <text evidence="6">The sequence shown here is derived from an EMBL/GenBank/DDBJ whole genome shotgun (WGS) entry which is preliminary data.</text>
</comment>
<dbReference type="SUPFAM" id="SSF51735">
    <property type="entry name" value="NAD(P)-binding Rossmann-fold domains"/>
    <property type="match status" value="1"/>
</dbReference>
<dbReference type="InterPro" id="IPR032875">
    <property type="entry name" value="Succ_CoA_lig_flav_dom"/>
</dbReference>
<name>V4T8Y3_9HYPH</name>